<dbReference type="GO" id="GO:0140284">
    <property type="term" value="C:endoplasmic reticulum-endosome membrane contact site"/>
    <property type="evidence" value="ECO:0007669"/>
    <property type="project" value="TreeGrafter"/>
</dbReference>
<feature type="domain" description="CRAL-TRIO" evidence="1">
    <location>
        <begin position="383"/>
        <end position="525"/>
    </location>
</feature>
<dbReference type="CDD" id="cd00170">
    <property type="entry name" value="SEC14"/>
    <property type="match status" value="2"/>
</dbReference>
<dbReference type="Pfam" id="PF00650">
    <property type="entry name" value="CRAL_TRIO"/>
    <property type="match status" value="2"/>
</dbReference>
<dbReference type="InterPro" id="IPR036273">
    <property type="entry name" value="CRAL/TRIO_N_dom_sf"/>
</dbReference>
<dbReference type="OrthoDB" id="6530731at2759"/>
<dbReference type="PANTHER" id="PTHR46384">
    <property type="entry name" value="MOTILE SPERM DOMAIN-CONTAINING PROTEIN 2"/>
    <property type="match status" value="1"/>
</dbReference>
<accession>A0A7R9KU06</accession>
<dbReference type="Proteomes" id="UP000759131">
    <property type="component" value="Unassembled WGS sequence"/>
</dbReference>
<dbReference type="PROSITE" id="PS50191">
    <property type="entry name" value="CRAL_TRIO"/>
    <property type="match status" value="2"/>
</dbReference>
<dbReference type="AlphaFoldDB" id="A0A7R9KU06"/>
<name>A0A7R9KU06_9ACAR</name>
<dbReference type="SMART" id="SM00516">
    <property type="entry name" value="SEC14"/>
    <property type="match status" value="2"/>
</dbReference>
<dbReference type="EMBL" id="CAJPIZ010006824">
    <property type="protein sequence ID" value="CAG2109852.1"/>
    <property type="molecule type" value="Genomic_DNA"/>
</dbReference>
<organism evidence="2">
    <name type="scientific">Medioppia subpectinata</name>
    <dbReference type="NCBI Taxonomy" id="1979941"/>
    <lineage>
        <taxon>Eukaryota</taxon>
        <taxon>Metazoa</taxon>
        <taxon>Ecdysozoa</taxon>
        <taxon>Arthropoda</taxon>
        <taxon>Chelicerata</taxon>
        <taxon>Arachnida</taxon>
        <taxon>Acari</taxon>
        <taxon>Acariformes</taxon>
        <taxon>Sarcoptiformes</taxon>
        <taxon>Oribatida</taxon>
        <taxon>Brachypylina</taxon>
        <taxon>Oppioidea</taxon>
        <taxon>Oppiidae</taxon>
        <taxon>Medioppia</taxon>
    </lineage>
</organism>
<dbReference type="InterPro" id="IPR036865">
    <property type="entry name" value="CRAL-TRIO_dom_sf"/>
</dbReference>
<evidence type="ECO:0000313" key="3">
    <source>
        <dbReference type="Proteomes" id="UP000759131"/>
    </source>
</evidence>
<evidence type="ECO:0000259" key="1">
    <source>
        <dbReference type="PROSITE" id="PS50191"/>
    </source>
</evidence>
<dbReference type="InterPro" id="IPR053012">
    <property type="entry name" value="ER-organelle_contact"/>
</dbReference>
<dbReference type="SUPFAM" id="SSF52087">
    <property type="entry name" value="CRAL/TRIO domain"/>
    <property type="match status" value="2"/>
</dbReference>
<dbReference type="GO" id="GO:0012505">
    <property type="term" value="C:endomembrane system"/>
    <property type="evidence" value="ECO:0007669"/>
    <property type="project" value="TreeGrafter"/>
</dbReference>
<dbReference type="PANTHER" id="PTHR46384:SF1">
    <property type="entry name" value="MOTILE SPERM DOMAIN-CONTAINING PROTEIN 2"/>
    <property type="match status" value="1"/>
</dbReference>
<protein>
    <recommendedName>
        <fullName evidence="1">CRAL-TRIO domain-containing protein</fullName>
    </recommendedName>
</protein>
<dbReference type="SUPFAM" id="SSF46938">
    <property type="entry name" value="CRAL/TRIO N-terminal domain"/>
    <property type="match status" value="2"/>
</dbReference>
<gene>
    <name evidence="2" type="ORF">OSB1V03_LOCUS9839</name>
</gene>
<dbReference type="Gene3D" id="3.40.525.10">
    <property type="entry name" value="CRAL-TRIO lipid binding domain"/>
    <property type="match status" value="2"/>
</dbReference>
<sequence>MKDLTYTAFKEAAEIPLHLVEEVRQRLLEDVAQNAHLYHERDVDLIKSSNWSIQRFLLISKNNVEVALKRIINAFQWRKSFGVLDMSDKDFPIELYRSGYCFVSGKDLNGATLLIFRGNINRKIKSWVPTMKRYFVYQIEKLDKLNDGKGLTLLMDCKGAGLKNVDSEALQFITNMFKDYYPRLLTATLIHKLPSVLETIHKLVQSWLSEDEKKYLHLTNTKTIGSYIAIDQLPHFLKGTNTQSYRTVPVDAPSAHELSNRLGLKEGKAEKLSKHFEQIFPILDSYGNSLEKVSKSLIQELRQKAVERVEKNPELYYEKDVEKVKLNDWFVRRFLHNYKSEVDVNKGLEALDKALKWRKSYGVLDLSDKDFTKEGYISAGAFVYGNDRNGSPVMIMRGKVSKKIKSWMKTAHQYLVYIIEKVDIQNDGKGLTILMDCRETGIKNADMDTLKFLHTVFNEYYPGLVNSSLVYKMPVVLEAVYKMVRSWLNDEQTKYIYVVSKKNINDYITADQLPDILLGTNPAPYRTVPEEAPTSHQLAHKLGIKPEKADKLVKHLEKFYDN</sequence>
<dbReference type="EMBL" id="OC861399">
    <property type="protein sequence ID" value="CAD7629422.1"/>
    <property type="molecule type" value="Genomic_DNA"/>
</dbReference>
<feature type="domain" description="CRAL-TRIO" evidence="1">
    <location>
        <begin position="88"/>
        <end position="245"/>
    </location>
</feature>
<evidence type="ECO:0000313" key="2">
    <source>
        <dbReference type="EMBL" id="CAD7629422.1"/>
    </source>
</evidence>
<dbReference type="InterPro" id="IPR001251">
    <property type="entry name" value="CRAL-TRIO_dom"/>
</dbReference>
<keyword evidence="3" id="KW-1185">Reference proteome</keyword>
<reference evidence="2" key="1">
    <citation type="submission" date="2020-11" db="EMBL/GenBank/DDBJ databases">
        <authorList>
            <person name="Tran Van P."/>
        </authorList>
    </citation>
    <scope>NUCLEOTIDE SEQUENCE</scope>
</reference>
<proteinExistence type="predicted"/>